<evidence type="ECO:0008006" key="4">
    <source>
        <dbReference type="Google" id="ProtNLM"/>
    </source>
</evidence>
<feature type="compositionally biased region" description="Acidic residues" evidence="1">
    <location>
        <begin position="123"/>
        <end position="134"/>
    </location>
</feature>
<dbReference type="AlphaFoldDB" id="A0A2A3YGF8"/>
<comment type="caution">
    <text evidence="2">The sequence shown here is derived from an EMBL/GenBank/DDBJ whole genome shotgun (WGS) entry which is preliminary data.</text>
</comment>
<name>A0A2A3YGF8_9MICO</name>
<reference evidence="2 3" key="1">
    <citation type="journal article" date="2017" name="Elife">
        <title>Extensive horizontal gene transfer in cheese-associated bacteria.</title>
        <authorList>
            <person name="Bonham K.S."/>
            <person name="Wolfe B.E."/>
            <person name="Dutton R.J."/>
        </authorList>
    </citation>
    <scope>NUCLEOTIDE SEQUENCE [LARGE SCALE GENOMIC DNA]</scope>
    <source>
        <strain evidence="2 3">341_9</strain>
    </source>
</reference>
<evidence type="ECO:0000313" key="3">
    <source>
        <dbReference type="Proteomes" id="UP000218598"/>
    </source>
</evidence>
<dbReference type="Gene3D" id="2.60.120.10">
    <property type="entry name" value="Jelly Rolls"/>
    <property type="match status" value="1"/>
</dbReference>
<feature type="region of interest" description="Disordered" evidence="1">
    <location>
        <begin position="106"/>
        <end position="152"/>
    </location>
</feature>
<dbReference type="OrthoDB" id="5190473at2"/>
<dbReference type="EMBL" id="NRGR01000023">
    <property type="protein sequence ID" value="PCC38400.1"/>
    <property type="molecule type" value="Genomic_DNA"/>
</dbReference>
<protein>
    <recommendedName>
        <fullName evidence="4">Cupin</fullName>
    </recommendedName>
</protein>
<keyword evidence="3" id="KW-1185">Reference proteome</keyword>
<dbReference type="InterPro" id="IPR014710">
    <property type="entry name" value="RmlC-like_jellyroll"/>
</dbReference>
<dbReference type="Proteomes" id="UP000218598">
    <property type="component" value="Unassembled WGS sequence"/>
</dbReference>
<organism evidence="2 3">
    <name type="scientific">Brachybacterium alimentarium</name>
    <dbReference type="NCBI Taxonomy" id="47845"/>
    <lineage>
        <taxon>Bacteria</taxon>
        <taxon>Bacillati</taxon>
        <taxon>Actinomycetota</taxon>
        <taxon>Actinomycetes</taxon>
        <taxon>Micrococcales</taxon>
        <taxon>Dermabacteraceae</taxon>
        <taxon>Brachybacterium</taxon>
    </lineage>
</organism>
<evidence type="ECO:0000256" key="1">
    <source>
        <dbReference type="SAM" id="MobiDB-lite"/>
    </source>
</evidence>
<sequence>MAALTDALTTAIDIAREAENGRHAEILVLDGPLRQTVIALTKGVTLAEHNSPPAASIQMIQGKVKITGEESTVIQTGFLEALTHHRHAVEALEDSVFLLTTVTSVPGSESHSGPGALTGELPQIDEEILTESDQADALRETDQQTGGGRLDS</sequence>
<gene>
    <name evidence="2" type="ORF">CIK66_13895</name>
</gene>
<accession>A0A2A3YGF8</accession>
<evidence type="ECO:0000313" key="2">
    <source>
        <dbReference type="EMBL" id="PCC38400.1"/>
    </source>
</evidence>
<dbReference type="GeneID" id="95327445"/>
<dbReference type="RefSeq" id="WP_096164845.1">
    <property type="nucleotide sequence ID" value="NZ_BAAAIQ010000002.1"/>
</dbReference>
<proteinExistence type="predicted"/>